<dbReference type="Proteomes" id="UP000007798">
    <property type="component" value="Unassembled WGS sequence"/>
</dbReference>
<dbReference type="InterPro" id="IPR036866">
    <property type="entry name" value="RibonucZ/Hydroxyglut_hydro"/>
</dbReference>
<evidence type="ECO:0000313" key="7">
    <source>
        <dbReference type="EMBL" id="EDW83761.2"/>
    </source>
</evidence>
<name>B4NIP7_DROWI</name>
<dbReference type="GO" id="GO:0006303">
    <property type="term" value="P:double-strand break repair via nonhomologous end joining"/>
    <property type="evidence" value="ECO:0007669"/>
    <property type="project" value="TreeGrafter"/>
</dbReference>
<organism evidence="7 8">
    <name type="scientific">Drosophila willistoni</name>
    <name type="common">Fruit fly</name>
    <dbReference type="NCBI Taxonomy" id="7260"/>
    <lineage>
        <taxon>Eukaryota</taxon>
        <taxon>Metazoa</taxon>
        <taxon>Ecdysozoa</taxon>
        <taxon>Arthropoda</taxon>
        <taxon>Hexapoda</taxon>
        <taxon>Insecta</taxon>
        <taxon>Pterygota</taxon>
        <taxon>Neoptera</taxon>
        <taxon>Endopterygota</taxon>
        <taxon>Diptera</taxon>
        <taxon>Brachycera</taxon>
        <taxon>Muscomorpha</taxon>
        <taxon>Ephydroidea</taxon>
        <taxon>Drosophilidae</taxon>
        <taxon>Drosophila</taxon>
        <taxon>Sophophora</taxon>
    </lineage>
</organism>
<evidence type="ECO:0000256" key="2">
    <source>
        <dbReference type="ARBA" id="ARBA00010304"/>
    </source>
</evidence>
<comment type="subcellular location">
    <subcellularLocation>
        <location evidence="1">Nucleus</location>
    </subcellularLocation>
</comment>
<dbReference type="InterPro" id="IPR011084">
    <property type="entry name" value="DRMBL"/>
</dbReference>
<dbReference type="AlphaFoldDB" id="B4NIP7"/>
<dbReference type="Gene3D" id="3.40.50.12650">
    <property type="match status" value="1"/>
</dbReference>
<dbReference type="EMBL" id="CH964272">
    <property type="protein sequence ID" value="EDW83761.2"/>
    <property type="molecule type" value="Genomic_DNA"/>
</dbReference>
<dbReference type="InterPro" id="IPR001279">
    <property type="entry name" value="Metallo-B-lactamas"/>
</dbReference>
<sequence>MATSNVGKIRLKNLNELQNSYFSENSNSTSATECVVISPETPNKVAKASRGRRAATTVKKKRGANSENAENTKKIVANTTVKRVNKKEPPQGQMRIDSFFKSAAKNYKVEVAVPMTTLTSSSKNKKKTTNRVRQKGRKRLFDDETTTSTSTTATNAFSDETEPKMKLRTRFRKQPLRNAKINNVKTESNDVIDLCTDEDDQTLTVLGITPKKCLEPLDTNENIIQEPLIPSQVDIQKATISPKKSLEFLDPNENIIEELMIPSPVVIEKNPISPKRTLEPLNAHENIMQVLKIPSPVDIVKPTNSRRPRGSPKPCPPYKIVEGTNFCVDGFQFGVIPNVTHYFLSHYHADHYIGLTRKFSLPIYMSPTTARLVRTFIKLDDIYINEIDVDQTIIIDNIEITAIDANHCPGALMFFFKLSSGQTILHTGDFRANFEMESLPIFWNNPQLDVLYLDTTYLNKNYDFSHQSESIDRAVSLVKEFHNKHKDKRILHVCGAYVIGKEKIWLTVAKEFKLKVWTEPHRRAAIDCLHLPDAETYLYDDPNEANLHVIGLGQISYPSLVQYFDLYQDKYDMILALRPSGWEKNRKPSYGKRISVIGIEYSEHSSYKELERFVRFLKPRKVISTVPTERDLFVTGKVPTNWYDYEGPASMLSKAFQPSITTFLKNTPQIQKSKMSSICKSVATQYKINSINHNP</sequence>
<evidence type="ECO:0000256" key="1">
    <source>
        <dbReference type="ARBA" id="ARBA00004123"/>
    </source>
</evidence>
<dbReference type="SMART" id="SM00849">
    <property type="entry name" value="Lactamase_B"/>
    <property type="match status" value="1"/>
</dbReference>
<dbReference type="PANTHER" id="PTHR23240">
    <property type="entry name" value="DNA CROSS-LINK REPAIR PROTEIN PSO2/SNM1-RELATED"/>
    <property type="match status" value="1"/>
</dbReference>
<evidence type="ECO:0000256" key="4">
    <source>
        <dbReference type="ARBA" id="ARBA00023204"/>
    </source>
</evidence>
<dbReference type="SMR" id="B4NIP7"/>
<dbReference type="InParanoid" id="B4NIP7"/>
<dbReference type="Pfam" id="PF07522">
    <property type="entry name" value="DRMBL"/>
    <property type="match status" value="1"/>
</dbReference>
<dbReference type="OrthoDB" id="262529at2759"/>
<comment type="similarity">
    <text evidence="2">Belongs to the DNA repair metallo-beta-lactamase (DRMBL) family.</text>
</comment>
<dbReference type="FunFam" id="3.40.50.12650:FF:000001">
    <property type="entry name" value="DNA cross-link repair 1A"/>
    <property type="match status" value="1"/>
</dbReference>
<evidence type="ECO:0000259" key="6">
    <source>
        <dbReference type="SMART" id="SM00849"/>
    </source>
</evidence>
<evidence type="ECO:0000256" key="3">
    <source>
        <dbReference type="ARBA" id="ARBA00022763"/>
    </source>
</evidence>
<gene>
    <name evidence="7" type="primary">Dwil\GK13503</name>
    <name evidence="7" type="ORF">Dwil_GK13503</name>
</gene>
<protein>
    <recommendedName>
        <fullName evidence="6">Metallo-beta-lactamase domain-containing protein</fullName>
    </recommendedName>
</protein>
<dbReference type="STRING" id="7260.B4NIP7"/>
<reference evidence="7 8" key="1">
    <citation type="journal article" date="2007" name="Nature">
        <title>Evolution of genes and genomes on the Drosophila phylogeny.</title>
        <authorList>
            <consortium name="Drosophila 12 Genomes Consortium"/>
            <person name="Clark A.G."/>
            <person name="Eisen M.B."/>
            <person name="Smith D.R."/>
            <person name="Bergman C.M."/>
            <person name="Oliver B."/>
            <person name="Markow T.A."/>
            <person name="Kaufman T.C."/>
            <person name="Kellis M."/>
            <person name="Gelbart W."/>
            <person name="Iyer V.N."/>
            <person name="Pollard D.A."/>
            <person name="Sackton T.B."/>
            <person name="Larracuente A.M."/>
            <person name="Singh N.D."/>
            <person name="Abad J.P."/>
            <person name="Abt D.N."/>
            <person name="Adryan B."/>
            <person name="Aguade M."/>
            <person name="Akashi H."/>
            <person name="Anderson W.W."/>
            <person name="Aquadro C.F."/>
            <person name="Ardell D.H."/>
            <person name="Arguello R."/>
            <person name="Artieri C.G."/>
            <person name="Barbash D.A."/>
            <person name="Barker D."/>
            <person name="Barsanti P."/>
            <person name="Batterham P."/>
            <person name="Batzoglou S."/>
            <person name="Begun D."/>
            <person name="Bhutkar A."/>
            <person name="Blanco E."/>
            <person name="Bosak S.A."/>
            <person name="Bradley R.K."/>
            <person name="Brand A.D."/>
            <person name="Brent M.R."/>
            <person name="Brooks A.N."/>
            <person name="Brown R.H."/>
            <person name="Butlin R.K."/>
            <person name="Caggese C."/>
            <person name="Calvi B.R."/>
            <person name="Bernardo de Carvalho A."/>
            <person name="Caspi A."/>
            <person name="Castrezana S."/>
            <person name="Celniker S.E."/>
            <person name="Chang J.L."/>
            <person name="Chapple C."/>
            <person name="Chatterji S."/>
            <person name="Chinwalla A."/>
            <person name="Civetta A."/>
            <person name="Clifton S.W."/>
            <person name="Comeron J.M."/>
            <person name="Costello J.C."/>
            <person name="Coyne J.A."/>
            <person name="Daub J."/>
            <person name="David R.G."/>
            <person name="Delcher A.L."/>
            <person name="Delehaunty K."/>
            <person name="Do C.B."/>
            <person name="Ebling H."/>
            <person name="Edwards K."/>
            <person name="Eickbush T."/>
            <person name="Evans J.D."/>
            <person name="Filipski A."/>
            <person name="Findeiss S."/>
            <person name="Freyhult E."/>
            <person name="Fulton L."/>
            <person name="Fulton R."/>
            <person name="Garcia A.C."/>
            <person name="Gardiner A."/>
            <person name="Garfield D.A."/>
            <person name="Garvin B.E."/>
            <person name="Gibson G."/>
            <person name="Gilbert D."/>
            <person name="Gnerre S."/>
            <person name="Godfrey J."/>
            <person name="Good R."/>
            <person name="Gotea V."/>
            <person name="Gravely B."/>
            <person name="Greenberg A.J."/>
            <person name="Griffiths-Jones S."/>
            <person name="Gross S."/>
            <person name="Guigo R."/>
            <person name="Gustafson E.A."/>
            <person name="Haerty W."/>
            <person name="Hahn M.W."/>
            <person name="Halligan D.L."/>
            <person name="Halpern A.L."/>
            <person name="Halter G.M."/>
            <person name="Han M.V."/>
            <person name="Heger A."/>
            <person name="Hillier L."/>
            <person name="Hinrichs A.S."/>
            <person name="Holmes I."/>
            <person name="Hoskins R.A."/>
            <person name="Hubisz M.J."/>
            <person name="Hultmark D."/>
            <person name="Huntley M.A."/>
            <person name="Jaffe D.B."/>
            <person name="Jagadeeshan S."/>
            <person name="Jeck W.R."/>
            <person name="Johnson J."/>
            <person name="Jones C.D."/>
            <person name="Jordan W.C."/>
            <person name="Karpen G.H."/>
            <person name="Kataoka E."/>
            <person name="Keightley P.D."/>
            <person name="Kheradpour P."/>
            <person name="Kirkness E.F."/>
            <person name="Koerich L.B."/>
            <person name="Kristiansen K."/>
            <person name="Kudrna D."/>
            <person name="Kulathinal R.J."/>
            <person name="Kumar S."/>
            <person name="Kwok R."/>
            <person name="Lander E."/>
            <person name="Langley C.H."/>
            <person name="Lapoint R."/>
            <person name="Lazzaro B.P."/>
            <person name="Lee S.J."/>
            <person name="Levesque L."/>
            <person name="Li R."/>
            <person name="Lin C.F."/>
            <person name="Lin M.F."/>
            <person name="Lindblad-Toh K."/>
            <person name="Llopart A."/>
            <person name="Long M."/>
            <person name="Low L."/>
            <person name="Lozovsky E."/>
            <person name="Lu J."/>
            <person name="Luo M."/>
            <person name="Machado C.A."/>
            <person name="Makalowski W."/>
            <person name="Marzo M."/>
            <person name="Matsuda M."/>
            <person name="Matzkin L."/>
            <person name="McAllister B."/>
            <person name="McBride C.S."/>
            <person name="McKernan B."/>
            <person name="McKernan K."/>
            <person name="Mendez-Lago M."/>
            <person name="Minx P."/>
            <person name="Mollenhauer M.U."/>
            <person name="Montooth K."/>
            <person name="Mount S.M."/>
            <person name="Mu X."/>
            <person name="Myers E."/>
            <person name="Negre B."/>
            <person name="Newfeld S."/>
            <person name="Nielsen R."/>
            <person name="Noor M.A."/>
            <person name="O'Grady P."/>
            <person name="Pachter L."/>
            <person name="Papaceit M."/>
            <person name="Parisi M.J."/>
            <person name="Parisi M."/>
            <person name="Parts L."/>
            <person name="Pedersen J.S."/>
            <person name="Pesole G."/>
            <person name="Phillippy A.M."/>
            <person name="Ponting C.P."/>
            <person name="Pop M."/>
            <person name="Porcelli D."/>
            <person name="Powell J.R."/>
            <person name="Prohaska S."/>
            <person name="Pruitt K."/>
            <person name="Puig M."/>
            <person name="Quesneville H."/>
            <person name="Ram K.R."/>
            <person name="Rand D."/>
            <person name="Rasmussen M.D."/>
            <person name="Reed L.K."/>
            <person name="Reenan R."/>
            <person name="Reily A."/>
            <person name="Remington K.A."/>
            <person name="Rieger T.T."/>
            <person name="Ritchie M.G."/>
            <person name="Robin C."/>
            <person name="Rogers Y.H."/>
            <person name="Rohde C."/>
            <person name="Rozas J."/>
            <person name="Rubenfield M.J."/>
            <person name="Ruiz A."/>
            <person name="Russo S."/>
            <person name="Salzberg S.L."/>
            <person name="Sanchez-Gracia A."/>
            <person name="Saranga D.J."/>
            <person name="Sato H."/>
            <person name="Schaeffer S.W."/>
            <person name="Schatz M.C."/>
            <person name="Schlenke T."/>
            <person name="Schwartz R."/>
            <person name="Segarra C."/>
            <person name="Singh R.S."/>
            <person name="Sirot L."/>
            <person name="Sirota M."/>
            <person name="Sisneros N.B."/>
            <person name="Smith C.D."/>
            <person name="Smith T.F."/>
            <person name="Spieth J."/>
            <person name="Stage D.E."/>
            <person name="Stark A."/>
            <person name="Stephan W."/>
            <person name="Strausberg R.L."/>
            <person name="Strempel S."/>
            <person name="Sturgill D."/>
            <person name="Sutton G."/>
            <person name="Sutton G.G."/>
            <person name="Tao W."/>
            <person name="Teichmann S."/>
            <person name="Tobari Y.N."/>
            <person name="Tomimura Y."/>
            <person name="Tsolas J.M."/>
            <person name="Valente V.L."/>
            <person name="Venter E."/>
            <person name="Venter J.C."/>
            <person name="Vicario S."/>
            <person name="Vieira F.G."/>
            <person name="Vilella A.J."/>
            <person name="Villasante A."/>
            <person name="Walenz B."/>
            <person name="Wang J."/>
            <person name="Wasserman M."/>
            <person name="Watts T."/>
            <person name="Wilson D."/>
            <person name="Wilson R.K."/>
            <person name="Wing R.A."/>
            <person name="Wolfner M.F."/>
            <person name="Wong A."/>
            <person name="Wong G.K."/>
            <person name="Wu C.I."/>
            <person name="Wu G."/>
            <person name="Yamamoto D."/>
            <person name="Yang H.P."/>
            <person name="Yang S.P."/>
            <person name="Yorke J.A."/>
            <person name="Yoshida K."/>
            <person name="Zdobnov E."/>
            <person name="Zhang P."/>
            <person name="Zhang Y."/>
            <person name="Zimin A.V."/>
            <person name="Baldwin J."/>
            <person name="Abdouelleil A."/>
            <person name="Abdulkadir J."/>
            <person name="Abebe A."/>
            <person name="Abera B."/>
            <person name="Abreu J."/>
            <person name="Acer S.C."/>
            <person name="Aftuck L."/>
            <person name="Alexander A."/>
            <person name="An P."/>
            <person name="Anderson E."/>
            <person name="Anderson S."/>
            <person name="Arachi H."/>
            <person name="Azer M."/>
            <person name="Bachantsang P."/>
            <person name="Barry A."/>
            <person name="Bayul T."/>
            <person name="Berlin A."/>
            <person name="Bessette D."/>
            <person name="Bloom T."/>
            <person name="Blye J."/>
            <person name="Boguslavskiy L."/>
            <person name="Bonnet C."/>
            <person name="Boukhgalter B."/>
            <person name="Bourzgui I."/>
            <person name="Brown A."/>
            <person name="Cahill P."/>
            <person name="Channer S."/>
            <person name="Cheshatsang Y."/>
            <person name="Chuda L."/>
            <person name="Citroen M."/>
            <person name="Collymore A."/>
            <person name="Cooke P."/>
            <person name="Costello M."/>
            <person name="D'Aco K."/>
            <person name="Daza R."/>
            <person name="De Haan G."/>
            <person name="DeGray S."/>
            <person name="DeMaso C."/>
            <person name="Dhargay N."/>
            <person name="Dooley K."/>
            <person name="Dooley E."/>
            <person name="Doricent M."/>
            <person name="Dorje P."/>
            <person name="Dorjee K."/>
            <person name="Dupes A."/>
            <person name="Elong R."/>
            <person name="Falk J."/>
            <person name="Farina A."/>
            <person name="Faro S."/>
            <person name="Ferguson D."/>
            <person name="Fisher S."/>
            <person name="Foley C.D."/>
            <person name="Franke A."/>
            <person name="Friedrich D."/>
            <person name="Gadbois L."/>
            <person name="Gearin G."/>
            <person name="Gearin C.R."/>
            <person name="Giannoukos G."/>
            <person name="Goode T."/>
            <person name="Graham J."/>
            <person name="Grandbois E."/>
            <person name="Grewal S."/>
            <person name="Gyaltsen K."/>
            <person name="Hafez N."/>
            <person name="Hagos B."/>
            <person name="Hall J."/>
            <person name="Henson C."/>
            <person name="Hollinger A."/>
            <person name="Honan T."/>
            <person name="Huard M.D."/>
            <person name="Hughes L."/>
            <person name="Hurhula B."/>
            <person name="Husby M.E."/>
            <person name="Kamat A."/>
            <person name="Kanga B."/>
            <person name="Kashin S."/>
            <person name="Khazanovich D."/>
            <person name="Kisner P."/>
            <person name="Lance K."/>
            <person name="Lara M."/>
            <person name="Lee W."/>
            <person name="Lennon N."/>
            <person name="Letendre F."/>
            <person name="LeVine R."/>
            <person name="Lipovsky A."/>
            <person name="Liu X."/>
            <person name="Liu J."/>
            <person name="Liu S."/>
            <person name="Lokyitsang T."/>
            <person name="Lokyitsang Y."/>
            <person name="Lubonja R."/>
            <person name="Lui A."/>
            <person name="MacDonald P."/>
            <person name="Magnisalis V."/>
            <person name="Maru K."/>
            <person name="Matthews C."/>
            <person name="McCusker W."/>
            <person name="McDonough S."/>
            <person name="Mehta T."/>
            <person name="Meldrim J."/>
            <person name="Meneus L."/>
            <person name="Mihai O."/>
            <person name="Mihalev A."/>
            <person name="Mihova T."/>
            <person name="Mittelman R."/>
            <person name="Mlenga V."/>
            <person name="Montmayeur A."/>
            <person name="Mulrain L."/>
            <person name="Navidi A."/>
            <person name="Naylor J."/>
            <person name="Negash T."/>
            <person name="Nguyen T."/>
            <person name="Nguyen N."/>
            <person name="Nicol R."/>
            <person name="Norbu C."/>
            <person name="Norbu N."/>
            <person name="Novod N."/>
            <person name="O'Neill B."/>
            <person name="Osman S."/>
            <person name="Markiewicz E."/>
            <person name="Oyono O.L."/>
            <person name="Patti C."/>
            <person name="Phunkhang P."/>
            <person name="Pierre F."/>
            <person name="Priest M."/>
            <person name="Raghuraman S."/>
            <person name="Rege F."/>
            <person name="Reyes R."/>
            <person name="Rise C."/>
            <person name="Rogov P."/>
            <person name="Ross K."/>
            <person name="Ryan E."/>
            <person name="Settipalli S."/>
            <person name="Shea T."/>
            <person name="Sherpa N."/>
            <person name="Shi L."/>
            <person name="Shih D."/>
            <person name="Sparrow T."/>
            <person name="Spaulding J."/>
            <person name="Stalker J."/>
            <person name="Stange-Thomann N."/>
            <person name="Stavropoulos S."/>
            <person name="Stone C."/>
            <person name="Strader C."/>
            <person name="Tesfaye S."/>
            <person name="Thomson T."/>
            <person name="Thoulutsang Y."/>
            <person name="Thoulutsang D."/>
            <person name="Topham K."/>
            <person name="Topping I."/>
            <person name="Tsamla T."/>
            <person name="Vassiliev H."/>
            <person name="Vo A."/>
            <person name="Wangchuk T."/>
            <person name="Wangdi T."/>
            <person name="Weiand M."/>
            <person name="Wilkinson J."/>
            <person name="Wilson A."/>
            <person name="Yadav S."/>
            <person name="Young G."/>
            <person name="Yu Q."/>
            <person name="Zembek L."/>
            <person name="Zhong D."/>
            <person name="Zimmer A."/>
            <person name="Zwirko Z."/>
            <person name="Jaffe D.B."/>
            <person name="Alvarez P."/>
            <person name="Brockman W."/>
            <person name="Butler J."/>
            <person name="Chin C."/>
            <person name="Gnerre S."/>
            <person name="Grabherr M."/>
            <person name="Kleber M."/>
            <person name="Mauceli E."/>
            <person name="MacCallum I."/>
        </authorList>
    </citation>
    <scope>NUCLEOTIDE SEQUENCE [LARGE SCALE GENOMIC DNA]</scope>
    <source>
        <strain evidence="8">Tucson 14030-0811.24</strain>
    </source>
</reference>
<dbReference type="FunCoup" id="B4NIP7">
    <property type="interactions" value="262"/>
</dbReference>
<keyword evidence="4" id="KW-0234">DNA repair</keyword>
<dbReference type="GO" id="GO:0005634">
    <property type="term" value="C:nucleus"/>
    <property type="evidence" value="ECO:0007669"/>
    <property type="project" value="UniProtKB-SubCell"/>
</dbReference>
<accession>B4NIP7</accession>
<keyword evidence="8" id="KW-1185">Reference proteome</keyword>
<dbReference type="GO" id="GO:0031123">
    <property type="term" value="P:RNA 3'-end processing"/>
    <property type="evidence" value="ECO:0007669"/>
    <property type="project" value="UniProtKB-ARBA"/>
</dbReference>
<feature type="domain" description="Metallo-beta-lactamase" evidence="6">
    <location>
        <begin position="314"/>
        <end position="485"/>
    </location>
</feature>
<keyword evidence="3" id="KW-0227">DNA damage</keyword>
<dbReference type="CDD" id="cd16273">
    <property type="entry name" value="SNM1A-1C-like_MBL-fold"/>
    <property type="match status" value="1"/>
</dbReference>
<dbReference type="GO" id="GO:0035312">
    <property type="term" value="F:5'-3' DNA exonuclease activity"/>
    <property type="evidence" value="ECO:0007669"/>
    <property type="project" value="TreeGrafter"/>
</dbReference>
<dbReference type="Gene3D" id="3.60.15.10">
    <property type="entry name" value="Ribonuclease Z/Hydroxyacylglutathione hydrolase-like"/>
    <property type="match status" value="1"/>
</dbReference>
<proteinExistence type="inferred from homology"/>
<dbReference type="Pfam" id="PF12706">
    <property type="entry name" value="Lactamase_B_2"/>
    <property type="match status" value="1"/>
</dbReference>
<dbReference type="eggNOG" id="KOG1361">
    <property type="taxonomic scope" value="Eukaryota"/>
</dbReference>
<evidence type="ECO:0000256" key="5">
    <source>
        <dbReference type="ARBA" id="ARBA00023242"/>
    </source>
</evidence>
<evidence type="ECO:0000313" key="8">
    <source>
        <dbReference type="Proteomes" id="UP000007798"/>
    </source>
</evidence>
<dbReference type="HOGENOM" id="CLU_414620_0_0_1"/>
<keyword evidence="5" id="KW-0539">Nucleus</keyword>
<dbReference type="GO" id="GO:0036297">
    <property type="term" value="P:interstrand cross-link repair"/>
    <property type="evidence" value="ECO:0007669"/>
    <property type="project" value="TreeGrafter"/>
</dbReference>
<dbReference type="SUPFAM" id="SSF56281">
    <property type="entry name" value="Metallo-hydrolase/oxidoreductase"/>
    <property type="match status" value="1"/>
</dbReference>
<dbReference type="PANTHER" id="PTHR23240:SF6">
    <property type="entry name" value="DNA CROSS-LINK REPAIR 1A PROTEIN"/>
    <property type="match status" value="1"/>
</dbReference>
<dbReference type="GO" id="GO:0003684">
    <property type="term" value="F:damaged DNA binding"/>
    <property type="evidence" value="ECO:0007669"/>
    <property type="project" value="TreeGrafter"/>
</dbReference>